<gene>
    <name evidence="4" type="ORF">HINF_LOCUS24521</name>
    <name evidence="3" type="ORF">HINF_LOCUS25755</name>
</gene>
<dbReference type="SMART" id="SM00369">
    <property type="entry name" value="LRR_TYP"/>
    <property type="match status" value="4"/>
</dbReference>
<dbReference type="Pfam" id="PF12799">
    <property type="entry name" value="LRR_4"/>
    <property type="match status" value="1"/>
</dbReference>
<keyword evidence="5" id="KW-1185">Reference proteome</keyword>
<proteinExistence type="predicted"/>
<dbReference type="SUPFAM" id="SSF52058">
    <property type="entry name" value="L domain-like"/>
    <property type="match status" value="1"/>
</dbReference>
<dbReference type="InterPro" id="IPR032675">
    <property type="entry name" value="LRR_dom_sf"/>
</dbReference>
<organism evidence="3">
    <name type="scientific">Hexamita inflata</name>
    <dbReference type="NCBI Taxonomy" id="28002"/>
    <lineage>
        <taxon>Eukaryota</taxon>
        <taxon>Metamonada</taxon>
        <taxon>Diplomonadida</taxon>
        <taxon>Hexamitidae</taxon>
        <taxon>Hexamitinae</taxon>
        <taxon>Hexamita</taxon>
    </lineage>
</organism>
<dbReference type="InterPro" id="IPR050836">
    <property type="entry name" value="SDS22/Internalin_LRR"/>
</dbReference>
<dbReference type="PROSITE" id="PS51450">
    <property type="entry name" value="LRR"/>
    <property type="match status" value="5"/>
</dbReference>
<reference evidence="3" key="1">
    <citation type="submission" date="2023-06" db="EMBL/GenBank/DDBJ databases">
        <authorList>
            <person name="Kurt Z."/>
        </authorList>
    </citation>
    <scope>NUCLEOTIDE SEQUENCE</scope>
</reference>
<evidence type="ECO:0000256" key="1">
    <source>
        <dbReference type="ARBA" id="ARBA00022614"/>
    </source>
</evidence>
<dbReference type="AlphaFoldDB" id="A0AA86U190"/>
<accession>A0AA86U190</accession>
<dbReference type="Gene3D" id="3.80.10.10">
    <property type="entry name" value="Ribonuclease Inhibitor"/>
    <property type="match status" value="2"/>
</dbReference>
<dbReference type="EMBL" id="CAXDID020000071">
    <property type="protein sequence ID" value="CAL6014954.1"/>
    <property type="molecule type" value="Genomic_DNA"/>
</dbReference>
<dbReference type="InterPro" id="IPR001611">
    <property type="entry name" value="Leu-rich_rpt"/>
</dbReference>
<name>A0AA86U190_9EUKA</name>
<comment type="caution">
    <text evidence="3">The sequence shown here is derived from an EMBL/GenBank/DDBJ whole genome shotgun (WGS) entry which is preliminary data.</text>
</comment>
<protein>
    <submittedName>
        <fullName evidence="3">Uncharacterized protein</fullName>
    </submittedName>
</protein>
<dbReference type="EMBL" id="CATOUU010000653">
    <property type="protein sequence ID" value="CAI9938110.1"/>
    <property type="molecule type" value="Genomic_DNA"/>
</dbReference>
<keyword evidence="2" id="KW-0677">Repeat</keyword>
<dbReference type="InterPro" id="IPR003591">
    <property type="entry name" value="Leu-rich_rpt_typical-subtyp"/>
</dbReference>
<dbReference type="InterPro" id="IPR025875">
    <property type="entry name" value="Leu-rich_rpt_4"/>
</dbReference>
<dbReference type="PANTHER" id="PTHR46652:SF3">
    <property type="entry name" value="LEUCINE-RICH REPEAT-CONTAINING PROTEIN 9"/>
    <property type="match status" value="1"/>
</dbReference>
<dbReference type="SMART" id="SM00365">
    <property type="entry name" value="LRR_SD22"/>
    <property type="match status" value="5"/>
</dbReference>
<evidence type="ECO:0000313" key="5">
    <source>
        <dbReference type="Proteomes" id="UP001642409"/>
    </source>
</evidence>
<dbReference type="Proteomes" id="UP001642409">
    <property type="component" value="Unassembled WGS sequence"/>
</dbReference>
<dbReference type="PANTHER" id="PTHR46652">
    <property type="entry name" value="LEUCINE-RICH REPEAT AND IQ DOMAIN-CONTAINING PROTEIN 1-RELATED"/>
    <property type="match status" value="1"/>
</dbReference>
<evidence type="ECO:0000313" key="3">
    <source>
        <dbReference type="EMBL" id="CAI9938110.1"/>
    </source>
</evidence>
<dbReference type="Pfam" id="PF13855">
    <property type="entry name" value="LRR_8"/>
    <property type="match status" value="1"/>
</dbReference>
<evidence type="ECO:0000313" key="4">
    <source>
        <dbReference type="EMBL" id="CAL6014954.1"/>
    </source>
</evidence>
<keyword evidence="1" id="KW-0433">Leucine-rich repeat</keyword>
<sequence>MQHKHVIISKKDLLNLFSSSKKLEIADLKQMQNLLQMNIPPEVWENASNRNLLSFNQEFIKQTIQFIFNGRKIEYFHLISFLINLTQINLQNNQISDISTITKLKNLRELYLSSNNIEDISAIQSLPNLTYLDLQSNQLTSFTLNLRNLVILLLGYNNLQDHSGIKHSLKLESLNLFKTETTDLRTIPHQLFGLKQLNIGNNNITEISYLSNFVDLQNLSLSYNKQLKNIEPLKFCTQLTYLCISQTNVADIWPLQFLKNLKMLEIANTQVIDLHPLQHLYKLEQIYAYGTRIMDVSPLSNLALDSLIICFYKIINAETLKHHKNFSEYDLSGQEVPATDVIKFYNKILAVHSSYQQIKKLIAENRIPKFLDSMSHQREYINLKINQQIQFMNKKIEIIFSQNSYTDQQ</sequence>
<evidence type="ECO:0000256" key="2">
    <source>
        <dbReference type="ARBA" id="ARBA00022737"/>
    </source>
</evidence>
<reference evidence="4 5" key="2">
    <citation type="submission" date="2024-07" db="EMBL/GenBank/DDBJ databases">
        <authorList>
            <person name="Akdeniz Z."/>
        </authorList>
    </citation>
    <scope>NUCLEOTIDE SEQUENCE [LARGE SCALE GENOMIC DNA]</scope>
</reference>